<protein>
    <submittedName>
        <fullName evidence="2">Uncharacterized protein</fullName>
    </submittedName>
</protein>
<name>A0AAP0RDD1_LIQFO</name>
<dbReference type="Proteomes" id="UP001415857">
    <property type="component" value="Unassembled WGS sequence"/>
</dbReference>
<feature type="region of interest" description="Disordered" evidence="1">
    <location>
        <begin position="137"/>
        <end position="160"/>
    </location>
</feature>
<dbReference type="EMBL" id="JBBPBK010000011">
    <property type="protein sequence ID" value="KAK9274892.1"/>
    <property type="molecule type" value="Genomic_DNA"/>
</dbReference>
<dbReference type="PANTHER" id="PTHR31818:SF3">
    <property type="entry name" value="O-FUCOSYLTRANSFERASE 29"/>
    <property type="match status" value="1"/>
</dbReference>
<evidence type="ECO:0000313" key="2">
    <source>
        <dbReference type="EMBL" id="KAK9274892.1"/>
    </source>
</evidence>
<proteinExistence type="predicted"/>
<dbReference type="PANTHER" id="PTHR31818">
    <property type="entry name" value="O-FUCOSYLTRANSFERASE 16"/>
    <property type="match status" value="1"/>
</dbReference>
<keyword evidence="3" id="KW-1185">Reference proteome</keyword>
<organism evidence="2 3">
    <name type="scientific">Liquidambar formosana</name>
    <name type="common">Formosan gum</name>
    <dbReference type="NCBI Taxonomy" id="63359"/>
    <lineage>
        <taxon>Eukaryota</taxon>
        <taxon>Viridiplantae</taxon>
        <taxon>Streptophyta</taxon>
        <taxon>Embryophyta</taxon>
        <taxon>Tracheophyta</taxon>
        <taxon>Spermatophyta</taxon>
        <taxon>Magnoliopsida</taxon>
        <taxon>eudicotyledons</taxon>
        <taxon>Gunneridae</taxon>
        <taxon>Pentapetalae</taxon>
        <taxon>Saxifragales</taxon>
        <taxon>Altingiaceae</taxon>
        <taxon>Liquidambar</taxon>
    </lineage>
</organism>
<gene>
    <name evidence="2" type="ORF">L1049_022146</name>
</gene>
<dbReference type="AlphaFoldDB" id="A0AAP0RDD1"/>
<accession>A0AAP0RDD1</accession>
<reference evidence="2 3" key="1">
    <citation type="journal article" date="2024" name="Plant J.">
        <title>Genome sequences and population genomics reveal climatic adaptation and genomic divergence between two closely related sweetgum species.</title>
        <authorList>
            <person name="Xu W.Q."/>
            <person name="Ren C.Q."/>
            <person name="Zhang X.Y."/>
            <person name="Comes H.P."/>
            <person name="Liu X.H."/>
            <person name="Li Y.G."/>
            <person name="Kettle C.J."/>
            <person name="Jalonen R."/>
            <person name="Gaisberger H."/>
            <person name="Ma Y.Z."/>
            <person name="Qiu Y.X."/>
        </authorList>
    </citation>
    <scope>NUCLEOTIDE SEQUENCE [LARGE SCALE GENOMIC DNA]</scope>
    <source>
        <strain evidence="2">Hangzhou</strain>
    </source>
</reference>
<evidence type="ECO:0000313" key="3">
    <source>
        <dbReference type="Proteomes" id="UP001415857"/>
    </source>
</evidence>
<sequence length="160" mass="18433">MAKILAGRRRYMGHKRTIRPNAKKLSSLFMARNQMDWESFAKKVKSCQKGFMGEPDEMRLGRAEFHEFPASCICQKPFKYYDGENSNYRGQPSFKYYDGENSNYRGQPLEQVPIVSEEKFKSGCSGKKQGEKSIQRLNKESMGEGPVSLVDSEDDEFFPD</sequence>
<comment type="caution">
    <text evidence="2">The sequence shown here is derived from an EMBL/GenBank/DDBJ whole genome shotgun (WGS) entry which is preliminary data.</text>
</comment>
<evidence type="ECO:0000256" key="1">
    <source>
        <dbReference type="SAM" id="MobiDB-lite"/>
    </source>
</evidence>
<feature type="compositionally biased region" description="Acidic residues" evidence="1">
    <location>
        <begin position="151"/>
        <end position="160"/>
    </location>
</feature>